<keyword evidence="7" id="KW-1185">Reference proteome</keyword>
<dbReference type="KEGG" id="rfo:REIFOR_00783"/>
<keyword evidence="1 3" id="KW-0732">Signal</keyword>
<dbReference type="EMBL" id="CP011797">
    <property type="protein sequence ID" value="ATX75951.1"/>
    <property type="molecule type" value="Genomic_DNA"/>
</dbReference>
<accession>A0A2K8KQ15</accession>
<organism evidence="6 7">
    <name type="scientific">Reinekea forsetii</name>
    <dbReference type="NCBI Taxonomy" id="1336806"/>
    <lineage>
        <taxon>Bacteria</taxon>
        <taxon>Pseudomonadati</taxon>
        <taxon>Pseudomonadota</taxon>
        <taxon>Gammaproteobacteria</taxon>
        <taxon>Oceanospirillales</taxon>
        <taxon>Saccharospirillaceae</taxon>
        <taxon>Reinekea</taxon>
    </lineage>
</organism>
<feature type="compositionally biased region" description="Acidic residues" evidence="2">
    <location>
        <begin position="1081"/>
        <end position="1096"/>
    </location>
</feature>
<dbReference type="SMART" id="SM00606">
    <property type="entry name" value="CBD_IV"/>
    <property type="match status" value="1"/>
</dbReference>
<dbReference type="InterPro" id="IPR035986">
    <property type="entry name" value="PKD_dom_sf"/>
</dbReference>
<dbReference type="Pfam" id="PF13385">
    <property type="entry name" value="Laminin_G_3"/>
    <property type="match status" value="1"/>
</dbReference>
<dbReference type="InterPro" id="IPR011041">
    <property type="entry name" value="Quinoprot_gluc/sorb_DH_b-prop"/>
</dbReference>
<dbReference type="Pfam" id="PF10102">
    <property type="entry name" value="DUF2341"/>
    <property type="match status" value="1"/>
</dbReference>
<feature type="domain" description="CBM6" evidence="5">
    <location>
        <begin position="1246"/>
        <end position="1382"/>
    </location>
</feature>
<dbReference type="OrthoDB" id="9770043at2"/>
<dbReference type="InterPro" id="IPR022409">
    <property type="entry name" value="PKD/Chitinase_dom"/>
</dbReference>
<dbReference type="InterPro" id="IPR008979">
    <property type="entry name" value="Galactose-bd-like_sf"/>
</dbReference>
<dbReference type="Pfam" id="PF03422">
    <property type="entry name" value="CBM_6"/>
    <property type="match status" value="1"/>
</dbReference>
<reference evidence="6 7" key="1">
    <citation type="journal article" date="2017" name="Environ. Microbiol.">
        <title>Genomic and physiological analyses of 'Reinekea forsetii' reveal a versatile opportunistic lifestyle during spring algae blooms.</title>
        <authorList>
            <person name="Avci B."/>
            <person name="Hahnke R.L."/>
            <person name="Chafee M."/>
            <person name="Fischer T."/>
            <person name="Gruber-Vodicka H."/>
            <person name="Tegetmeyer H.E."/>
            <person name="Harder J."/>
            <person name="Fuchs B.M."/>
            <person name="Amann R.I."/>
            <person name="Teeling H."/>
        </authorList>
    </citation>
    <scope>NUCLEOTIDE SEQUENCE [LARGE SCALE GENOMIC DNA]</scope>
    <source>
        <strain evidence="6 7">Hel1_31_D35</strain>
    </source>
</reference>
<name>A0A2K8KQ15_9GAMM</name>
<dbReference type="InterPro" id="IPR005084">
    <property type="entry name" value="CBM6"/>
</dbReference>
<dbReference type="SUPFAM" id="SSF49899">
    <property type="entry name" value="Concanavalin A-like lectins/glucanases"/>
    <property type="match status" value="1"/>
</dbReference>
<dbReference type="Pfam" id="PF07995">
    <property type="entry name" value="GSDH"/>
    <property type="match status" value="1"/>
</dbReference>
<gene>
    <name evidence="6" type="ORF">REIFOR_00783</name>
</gene>
<dbReference type="CDD" id="cd00146">
    <property type="entry name" value="PKD"/>
    <property type="match status" value="1"/>
</dbReference>
<evidence type="ECO:0000256" key="2">
    <source>
        <dbReference type="SAM" id="MobiDB-lite"/>
    </source>
</evidence>
<dbReference type="InterPro" id="IPR018765">
    <property type="entry name" value="DUF2341"/>
</dbReference>
<dbReference type="InterPro" id="IPR012938">
    <property type="entry name" value="Glc/Sorbosone_DH"/>
</dbReference>
<dbReference type="Proteomes" id="UP000229757">
    <property type="component" value="Chromosome"/>
</dbReference>
<dbReference type="Pfam" id="PF18911">
    <property type="entry name" value="PKD_4"/>
    <property type="match status" value="1"/>
</dbReference>
<dbReference type="InterPro" id="IPR013320">
    <property type="entry name" value="ConA-like_dom_sf"/>
</dbReference>
<dbReference type="Gene3D" id="2.60.120.260">
    <property type="entry name" value="Galactose-binding domain-like"/>
    <property type="match status" value="1"/>
</dbReference>
<evidence type="ECO:0000259" key="4">
    <source>
        <dbReference type="PROSITE" id="PS50093"/>
    </source>
</evidence>
<dbReference type="PANTHER" id="PTHR19328">
    <property type="entry name" value="HEDGEHOG-INTERACTING PROTEIN"/>
    <property type="match status" value="1"/>
</dbReference>
<protein>
    <submittedName>
        <fullName evidence="6">Carbohydrate-binding protein, CBM6</fullName>
    </submittedName>
</protein>
<dbReference type="PANTHER" id="PTHR19328:SF13">
    <property type="entry name" value="HIPL1 PROTEIN"/>
    <property type="match status" value="1"/>
</dbReference>
<evidence type="ECO:0000256" key="3">
    <source>
        <dbReference type="SAM" id="SignalP"/>
    </source>
</evidence>
<dbReference type="SMART" id="SM00089">
    <property type="entry name" value="PKD"/>
    <property type="match status" value="1"/>
</dbReference>
<dbReference type="InterPro" id="IPR011042">
    <property type="entry name" value="6-blade_b-propeller_TolB-like"/>
</dbReference>
<dbReference type="SUPFAM" id="SSF49299">
    <property type="entry name" value="PKD domain"/>
    <property type="match status" value="1"/>
</dbReference>
<dbReference type="SUPFAM" id="SSF49785">
    <property type="entry name" value="Galactose-binding domain-like"/>
    <property type="match status" value="1"/>
</dbReference>
<evidence type="ECO:0000256" key="1">
    <source>
        <dbReference type="ARBA" id="ARBA00022729"/>
    </source>
</evidence>
<dbReference type="InterPro" id="IPR000601">
    <property type="entry name" value="PKD_dom"/>
</dbReference>
<dbReference type="GO" id="GO:0030246">
    <property type="term" value="F:carbohydrate binding"/>
    <property type="evidence" value="ECO:0007669"/>
    <property type="project" value="InterPro"/>
</dbReference>
<dbReference type="CDD" id="cd04080">
    <property type="entry name" value="CBM6_cellulase-like"/>
    <property type="match status" value="1"/>
</dbReference>
<evidence type="ECO:0000259" key="5">
    <source>
        <dbReference type="PROSITE" id="PS51175"/>
    </source>
</evidence>
<feature type="chain" id="PRO_5014596810" evidence="3">
    <location>
        <begin position="21"/>
        <end position="1387"/>
    </location>
</feature>
<dbReference type="SUPFAM" id="SSF50952">
    <property type="entry name" value="Soluble quinoprotein glucose dehydrogenase"/>
    <property type="match status" value="1"/>
</dbReference>
<dbReference type="PROSITE" id="PS50093">
    <property type="entry name" value="PKD"/>
    <property type="match status" value="1"/>
</dbReference>
<dbReference type="InterPro" id="IPR013783">
    <property type="entry name" value="Ig-like_fold"/>
</dbReference>
<sequence length="1387" mass="149047">MTRTLLISFFIGSLLANLSAATLPPGFQENLLISGHVRPTAIRFTPETDGPVQAFVAEKSGRIYYYNDLGNQPTQGQAKLVADLSNNVHDYWDRGLLGLAIHPNFPYTPQLFALYAFDAGNSFNDGCADPTGYGCVINGRLARLTLDLDNLGVATTLESPLISGKWCQQYPSHTVGDLHFGADGFLYLSAGEGASFTFTDFGQVGNPCDDPVTGVQASSQGGQLRSQDLLTGGDRLDFHGAVLRLDVSGAVVSAPSDNPLIGGDEADDFMIAIGLRNPFRFTIRPNTNELWLADVGGGEWEEINRLADPLGAIENFGWPCYEGTGQHFNGNLLCNPVHNQTFNGLNMDLAPPFFAYRHRDEVVAGDGCGTGGSSVTGISFNERLAYPAAYDKALFFADSTRQCIWVIYADANGLPDPTRREAFVVDTSGRVVDIQQGPGGQLHYVDFDGGRIYRIDSYGSANRPPQAALTADVRSGPAPLRVHFDASDSTDDQPDSLRYSWDLDGDGQFGDADQVYAQAQYDSGGSRLVQVLVTDAAGQTDSAAIVITVGNSAPSVTIDQPSIAHQWSVGENLILAGRGSDVEDGDLPSEALSWSVIIEHCAAVDDCHDHPVVDIAGDGGSFITPDHEYPSALRFELTGVDSGIDWWDSAWQYRRQLTVNNRGLTAQVDVPILVKLNPARIDYAFTQPGGRDLVFVDSRGERLAHEIERWDATGNSTLWVRLDRLVSGDEPVFLYYGNSLAAHSQQPAQVWRNGYAAVWHLSELTDSVAGQALLNVGTAPVLGELGGARSFNGSSNYLNAGSDFNPLLVGDFSVEAYVDTTNDSIFQYPRLISNKNLWTEAQGVNLELSQARNLAMLGASKAFVSGPMDLSGGYHAVAATYSAASGLATVYGQGVELAQQAIGATVLASLPLNIGRRAGGGDYFTGRMDELRLSSLVRSADWLALQQRSLTDQLIDFGAQEASTTLSTTTALRLNPLTADLTLQSEPAGLAISLGGSISPSPTNKTLIAGSTTSIEALSPQLLDQVAYRFVSWSNAGERAQAYLAPAGSSLLRAIFEPIGAVMDSDEDGLPDDWERRFGLDPDDPSDALSDADDDGLTNLEEFSHQSDPNAADTDADSWDDFTEVTFGGDPNDATRVPNPPIVHLDTLQDNPVFYRSDFSLQASWTGAPLATDHLHFIVDTPPHISAFPDINGVATVDYVDMADGEHSLTVQVNSVAHAGYRHAGALAQRTFTVDANPATGLLVPGRIEAEAYHRYLEFSAADLGTQCSNGDGVDKQLTTDPEGGGCNVGWTEAGEWLEYDLKVQHATQLSFTARVASNVFNRSFHLELDGVDISGSQTVPRNGWQSWGNKTTAAVPVSAGKHRLRVVFDTGLVNLNFIRIDEHLGQ</sequence>
<proteinExistence type="predicted"/>
<feature type="signal peptide" evidence="3">
    <location>
        <begin position="1"/>
        <end position="20"/>
    </location>
</feature>
<feature type="domain" description="PKD" evidence="4">
    <location>
        <begin position="465"/>
        <end position="549"/>
    </location>
</feature>
<evidence type="ECO:0000313" key="7">
    <source>
        <dbReference type="Proteomes" id="UP000229757"/>
    </source>
</evidence>
<evidence type="ECO:0000313" key="6">
    <source>
        <dbReference type="EMBL" id="ATX75951.1"/>
    </source>
</evidence>
<dbReference type="PROSITE" id="PS51175">
    <property type="entry name" value="CBM6"/>
    <property type="match status" value="1"/>
</dbReference>
<dbReference type="InterPro" id="IPR006584">
    <property type="entry name" value="Cellulose-bd_IV"/>
</dbReference>
<dbReference type="Gene3D" id="2.60.40.10">
    <property type="entry name" value="Immunoglobulins"/>
    <property type="match status" value="1"/>
</dbReference>
<dbReference type="Gene3D" id="2.60.120.200">
    <property type="match status" value="1"/>
</dbReference>
<dbReference type="RefSeq" id="WP_100256326.1">
    <property type="nucleotide sequence ID" value="NZ_CP011797.1"/>
</dbReference>
<dbReference type="Gene3D" id="2.120.10.30">
    <property type="entry name" value="TolB, C-terminal domain"/>
    <property type="match status" value="1"/>
</dbReference>
<feature type="region of interest" description="Disordered" evidence="2">
    <location>
        <begin position="1064"/>
        <end position="1117"/>
    </location>
</feature>